<gene>
    <name evidence="1" type="ORF">BU25DRAFT_17657</name>
</gene>
<keyword evidence="2" id="KW-1185">Reference proteome</keyword>
<reference evidence="1" key="1">
    <citation type="journal article" date="2020" name="Stud. Mycol.">
        <title>101 Dothideomycetes genomes: a test case for predicting lifestyles and emergence of pathogens.</title>
        <authorList>
            <person name="Haridas S."/>
            <person name="Albert R."/>
            <person name="Binder M."/>
            <person name="Bloem J."/>
            <person name="Labutti K."/>
            <person name="Salamov A."/>
            <person name="Andreopoulos B."/>
            <person name="Baker S."/>
            <person name="Barry K."/>
            <person name="Bills G."/>
            <person name="Bluhm B."/>
            <person name="Cannon C."/>
            <person name="Castanera R."/>
            <person name="Culley D."/>
            <person name="Daum C."/>
            <person name="Ezra D."/>
            <person name="Gonzalez J."/>
            <person name="Henrissat B."/>
            <person name="Kuo A."/>
            <person name="Liang C."/>
            <person name="Lipzen A."/>
            <person name="Lutzoni F."/>
            <person name="Magnuson J."/>
            <person name="Mondo S."/>
            <person name="Nolan M."/>
            <person name="Ohm R."/>
            <person name="Pangilinan J."/>
            <person name="Park H.-J."/>
            <person name="Ramirez L."/>
            <person name="Alfaro M."/>
            <person name="Sun H."/>
            <person name="Tritt A."/>
            <person name="Yoshinaga Y."/>
            <person name="Zwiers L.-H."/>
            <person name="Turgeon B."/>
            <person name="Goodwin S."/>
            <person name="Spatafora J."/>
            <person name="Crous P."/>
            <person name="Grigoriev I."/>
        </authorList>
    </citation>
    <scope>NUCLEOTIDE SEQUENCE</scope>
    <source>
        <strain evidence="1">CBS 525.71</strain>
    </source>
</reference>
<accession>A0ACB6SI80</accession>
<evidence type="ECO:0000313" key="1">
    <source>
        <dbReference type="EMBL" id="KAF2634005.1"/>
    </source>
</evidence>
<comment type="caution">
    <text evidence="1">The sequence shown here is derived from an EMBL/GenBank/DDBJ whole genome shotgun (WGS) entry which is preliminary data.</text>
</comment>
<protein>
    <submittedName>
        <fullName evidence="1">Uncharacterized protein</fullName>
    </submittedName>
</protein>
<proteinExistence type="predicted"/>
<sequence>MTMPTAGAESAGTAETAGGAAAAAVVPLVLRRCAPPGLFFFGSGPGASRCVPLYQARPSHPSRHPPRQVRGLSSYSCSTDSLLGRLNLLTIMEVPLLLGEDWHLGDVIVLGIRRRLIVGSRSYGNLVIIIRLVDGFLSFILWRCSRRVGVLGRGGSSSTFTGRSTMCLGTCFLLASEDGLVREVFKTRRCLIIDPRCHKVVIYIA</sequence>
<evidence type="ECO:0000313" key="2">
    <source>
        <dbReference type="Proteomes" id="UP000799754"/>
    </source>
</evidence>
<organism evidence="1 2">
    <name type="scientific">Macroventuria anomochaeta</name>
    <dbReference type="NCBI Taxonomy" id="301207"/>
    <lineage>
        <taxon>Eukaryota</taxon>
        <taxon>Fungi</taxon>
        <taxon>Dikarya</taxon>
        <taxon>Ascomycota</taxon>
        <taxon>Pezizomycotina</taxon>
        <taxon>Dothideomycetes</taxon>
        <taxon>Pleosporomycetidae</taxon>
        <taxon>Pleosporales</taxon>
        <taxon>Pleosporineae</taxon>
        <taxon>Didymellaceae</taxon>
        <taxon>Macroventuria</taxon>
    </lineage>
</organism>
<name>A0ACB6SI80_9PLEO</name>
<dbReference type="Proteomes" id="UP000799754">
    <property type="component" value="Unassembled WGS sequence"/>
</dbReference>
<dbReference type="EMBL" id="MU006701">
    <property type="protein sequence ID" value="KAF2634005.1"/>
    <property type="molecule type" value="Genomic_DNA"/>
</dbReference>